<gene>
    <name evidence="1" type="ORF">DOP62_00155</name>
</gene>
<dbReference type="EMBL" id="CP030139">
    <property type="protein sequence ID" value="AZB71347.2"/>
    <property type="molecule type" value="Genomic_DNA"/>
</dbReference>
<sequence length="69" mass="7749">MSEREAMLPELPMVAQTAALAALMAVTIGPWYPKLQPRPIDRESLRSSLPTQMICRDREPATLWPTPNC</sequence>
<accession>A0AAN1QKS4</accession>
<protein>
    <submittedName>
        <fullName evidence="1">Uncharacterized protein</fullName>
    </submittedName>
</protein>
<name>A0AAN1QKS4_SYNEL</name>
<reference evidence="1 2" key="1">
    <citation type="journal article" date="2018" name="Sci. Rep.">
        <title>Genome Features and Biochemical Characteristics of a Robust, Fast Growing and Naturally Transformable Cyanobacterium Synechococcus elongatus PCC 11801 Isolated from India.</title>
        <authorList>
            <person name="Jaiswal D."/>
            <person name="Sengupta A."/>
            <person name="Sohoni S."/>
            <person name="Sengupta S."/>
            <person name="Phadnavis A.G."/>
            <person name="Pakrasi H.B."/>
            <person name="Wangikar P.P."/>
        </authorList>
    </citation>
    <scope>NUCLEOTIDE SEQUENCE [LARGE SCALE GENOMIC DNA]</scope>
    <source>
        <strain evidence="1 2">PCC 11801</strain>
    </source>
</reference>
<proteinExistence type="predicted"/>
<evidence type="ECO:0000313" key="2">
    <source>
        <dbReference type="Proteomes" id="UP000267249"/>
    </source>
</evidence>
<evidence type="ECO:0000313" key="1">
    <source>
        <dbReference type="EMBL" id="AZB71347.2"/>
    </source>
</evidence>
<dbReference type="AlphaFoldDB" id="A0AAN1QKS4"/>
<dbReference type="Proteomes" id="UP000267249">
    <property type="component" value="Chromosome"/>
</dbReference>
<organism evidence="1 2">
    <name type="scientific">Synechococcus elongatus PCC 11801</name>
    <dbReference type="NCBI Taxonomy" id="2219813"/>
    <lineage>
        <taxon>Bacteria</taxon>
        <taxon>Bacillati</taxon>
        <taxon>Cyanobacteriota</taxon>
        <taxon>Cyanophyceae</taxon>
        <taxon>Synechococcales</taxon>
        <taxon>Synechococcaceae</taxon>
        <taxon>Synechococcus</taxon>
    </lineage>
</organism>